<dbReference type="AlphaFoldDB" id="A0A380NL39"/>
<keyword evidence="3" id="KW-1185">Reference proteome</keyword>
<keyword evidence="1" id="KW-1133">Transmembrane helix</keyword>
<sequence length="244" mass="28397">MFRWNSKGIQDLKEIVLLLLMGNAGCLLFLWLYFYGFNILETWLSMHWGFFETKFLFWVGKFLISFLARGITFTLLLYSFAFLIFQFLWLLWSAMVTKATSWQILLLKLMGVIIASVGILVIPYGISYMLYLDKTTLEVDSVGDILNFMIQMIIKALATWAFAIIGFIMAFVGSIKLFFDAHIFTIHRYTGFILVGIFLLFIDIQVIKLFTNYYEIGFWNAIWDDILSIFDLYGASVDSIHLNK</sequence>
<evidence type="ECO:0000313" key="2">
    <source>
        <dbReference type="EMBL" id="SUP43758.1"/>
    </source>
</evidence>
<feature type="transmembrane region" description="Helical" evidence="1">
    <location>
        <begin position="12"/>
        <end position="35"/>
    </location>
</feature>
<reference evidence="2 3" key="1">
    <citation type="submission" date="2018-06" db="EMBL/GenBank/DDBJ databases">
        <authorList>
            <consortium name="Pathogen Informatics"/>
            <person name="Doyle S."/>
        </authorList>
    </citation>
    <scope>NUCLEOTIDE SEQUENCE [LARGE SCALE GENOMIC DNA]</scope>
    <source>
        <strain evidence="2 3">NCTC12020</strain>
    </source>
</reference>
<gene>
    <name evidence="2" type="ORF">NCTC12020_01322</name>
</gene>
<feature type="transmembrane region" description="Helical" evidence="1">
    <location>
        <begin position="55"/>
        <end position="88"/>
    </location>
</feature>
<organism evidence="2 3">
    <name type="scientific">Veillonella criceti</name>
    <dbReference type="NCBI Taxonomy" id="103891"/>
    <lineage>
        <taxon>Bacteria</taxon>
        <taxon>Bacillati</taxon>
        <taxon>Bacillota</taxon>
        <taxon>Negativicutes</taxon>
        <taxon>Veillonellales</taxon>
        <taxon>Veillonellaceae</taxon>
        <taxon>Veillonella</taxon>
    </lineage>
</organism>
<feature type="transmembrane region" description="Helical" evidence="1">
    <location>
        <begin position="191"/>
        <end position="210"/>
    </location>
</feature>
<feature type="transmembrane region" description="Helical" evidence="1">
    <location>
        <begin position="152"/>
        <end position="179"/>
    </location>
</feature>
<dbReference type="EMBL" id="UHIO01000001">
    <property type="protein sequence ID" value="SUP43758.1"/>
    <property type="molecule type" value="Genomic_DNA"/>
</dbReference>
<dbReference type="Proteomes" id="UP000255367">
    <property type="component" value="Unassembled WGS sequence"/>
</dbReference>
<evidence type="ECO:0000256" key="1">
    <source>
        <dbReference type="SAM" id="Phobius"/>
    </source>
</evidence>
<protein>
    <submittedName>
        <fullName evidence="2">Uncharacterized protein</fullName>
    </submittedName>
</protein>
<accession>A0A380NL39</accession>
<dbReference type="RefSeq" id="WP_115310474.1">
    <property type="nucleotide sequence ID" value="NZ_UHIO01000001.1"/>
</dbReference>
<name>A0A380NL39_9FIRM</name>
<feature type="transmembrane region" description="Helical" evidence="1">
    <location>
        <begin position="109"/>
        <end position="132"/>
    </location>
</feature>
<keyword evidence="1" id="KW-0472">Membrane</keyword>
<evidence type="ECO:0000313" key="3">
    <source>
        <dbReference type="Proteomes" id="UP000255367"/>
    </source>
</evidence>
<keyword evidence="1" id="KW-0812">Transmembrane</keyword>
<proteinExistence type="predicted"/>